<evidence type="ECO:0000313" key="1">
    <source>
        <dbReference type="EMBL" id="AWT43061.1"/>
    </source>
</evidence>
<accession>A0A2U9P1K3</accession>
<gene>
    <name evidence="1" type="ORF">DMT42_12500</name>
</gene>
<dbReference type="OrthoDB" id="4236462at2"/>
<evidence type="ECO:0000313" key="2">
    <source>
        <dbReference type="Proteomes" id="UP000247634"/>
    </source>
</evidence>
<sequence>MEALVERARDALRGGTDEGGVCVDLTRQTGDVRTAALATCLALGLAREEAERRLDADEAALLVAECVPGDEEGVVLLLQAGGLFVVDRRLGPREERVRELLGAAIAAYGRGVPSGFAVSLSRWLRGGQLSRAYLQLASDRRRVRADGDPAAYWAALVEAGELLPDGDGIEPARAHCRRMAAQHAAR</sequence>
<protein>
    <submittedName>
        <fullName evidence="1">Uncharacterized protein</fullName>
    </submittedName>
</protein>
<organism evidence="1 2">
    <name type="scientific">Streptomyces actuosus</name>
    <dbReference type="NCBI Taxonomy" id="1885"/>
    <lineage>
        <taxon>Bacteria</taxon>
        <taxon>Bacillati</taxon>
        <taxon>Actinomycetota</taxon>
        <taxon>Actinomycetes</taxon>
        <taxon>Kitasatosporales</taxon>
        <taxon>Streptomycetaceae</taxon>
        <taxon>Streptomyces</taxon>
    </lineage>
</organism>
<reference evidence="1 2" key="1">
    <citation type="submission" date="2018-06" db="EMBL/GenBank/DDBJ databases">
        <title>The complete genome sequence of a nosiheptide producer Streptomyces actuosus ATCC 25421: deducing the ability of producing a new class III lantibiotics.</title>
        <authorList>
            <person name="Liu W."/>
            <person name="Sun F."/>
            <person name="Hu Y."/>
        </authorList>
    </citation>
    <scope>NUCLEOTIDE SEQUENCE [LARGE SCALE GENOMIC DNA]</scope>
    <source>
        <strain evidence="1 2">ATCC 25421</strain>
    </source>
</reference>
<dbReference type="KEGG" id="sact:DMT42_12500"/>
<dbReference type="EMBL" id="CP029788">
    <property type="protein sequence ID" value="AWT43061.1"/>
    <property type="molecule type" value="Genomic_DNA"/>
</dbReference>
<dbReference type="RefSeq" id="WP_110627981.1">
    <property type="nucleotide sequence ID" value="NZ_CP029788.1"/>
</dbReference>
<proteinExistence type="predicted"/>
<dbReference type="Proteomes" id="UP000247634">
    <property type="component" value="Chromosome"/>
</dbReference>
<name>A0A2U9P1K3_STRAS</name>
<dbReference type="AlphaFoldDB" id="A0A2U9P1K3"/>
<keyword evidence="2" id="KW-1185">Reference proteome</keyword>